<keyword evidence="1" id="KW-0547">Nucleotide-binding</keyword>
<dbReference type="PANTHER" id="PTHR16305">
    <property type="entry name" value="TESTICULAR SOLUBLE ADENYLYL CYCLASE"/>
    <property type="match status" value="1"/>
</dbReference>
<dbReference type="Proteomes" id="UP000294225">
    <property type="component" value="Unassembled WGS sequence"/>
</dbReference>
<keyword evidence="2" id="KW-0067">ATP-binding</keyword>
<dbReference type="GO" id="GO:0006355">
    <property type="term" value="P:regulation of DNA-templated transcription"/>
    <property type="evidence" value="ECO:0007669"/>
    <property type="project" value="InterPro"/>
</dbReference>
<dbReference type="GO" id="GO:0004016">
    <property type="term" value="F:adenylate cyclase activity"/>
    <property type="evidence" value="ECO:0007669"/>
    <property type="project" value="TreeGrafter"/>
</dbReference>
<dbReference type="Pfam" id="PF13191">
    <property type="entry name" value="AAA_16"/>
    <property type="match status" value="1"/>
</dbReference>
<protein>
    <recommendedName>
        <fullName evidence="3">HTH luxR-type domain-containing protein</fullName>
    </recommendedName>
</protein>
<evidence type="ECO:0000256" key="2">
    <source>
        <dbReference type="ARBA" id="ARBA00022840"/>
    </source>
</evidence>
<dbReference type="PRINTS" id="PR00038">
    <property type="entry name" value="HTHLUXR"/>
</dbReference>
<dbReference type="Gene3D" id="3.40.50.300">
    <property type="entry name" value="P-loop containing nucleotide triphosphate hydrolases"/>
    <property type="match status" value="1"/>
</dbReference>
<reference evidence="4 5" key="1">
    <citation type="submission" date="2019-02" db="EMBL/GenBank/DDBJ databases">
        <title>Kribbella capetownensis sp. nov. and Kribbella speibonae sp. nov., isolated from soil.</title>
        <authorList>
            <person name="Curtis S.M."/>
            <person name="Norton I."/>
            <person name="Everest G.J."/>
            <person name="Meyers P.R."/>
        </authorList>
    </citation>
    <scope>NUCLEOTIDE SEQUENCE [LARGE SCALE GENOMIC DNA]</scope>
    <source>
        <strain evidence="4 5">YM55</strain>
    </source>
</reference>
<dbReference type="Gene3D" id="1.10.10.10">
    <property type="entry name" value="Winged helix-like DNA-binding domain superfamily/Winged helix DNA-binding domain"/>
    <property type="match status" value="1"/>
</dbReference>
<dbReference type="GO" id="GO:0005524">
    <property type="term" value="F:ATP binding"/>
    <property type="evidence" value="ECO:0007669"/>
    <property type="project" value="UniProtKB-KW"/>
</dbReference>
<dbReference type="CDD" id="cd06170">
    <property type="entry name" value="LuxR_C_like"/>
    <property type="match status" value="1"/>
</dbReference>
<dbReference type="InterPro" id="IPR027417">
    <property type="entry name" value="P-loop_NTPase"/>
</dbReference>
<dbReference type="SUPFAM" id="SSF46894">
    <property type="entry name" value="C-terminal effector domain of the bipartite response regulators"/>
    <property type="match status" value="1"/>
</dbReference>
<dbReference type="GO" id="GO:0005737">
    <property type="term" value="C:cytoplasm"/>
    <property type="evidence" value="ECO:0007669"/>
    <property type="project" value="TreeGrafter"/>
</dbReference>
<evidence type="ECO:0000256" key="1">
    <source>
        <dbReference type="ARBA" id="ARBA00022741"/>
    </source>
</evidence>
<dbReference type="InterPro" id="IPR016032">
    <property type="entry name" value="Sig_transdc_resp-reg_C-effctor"/>
</dbReference>
<comment type="caution">
    <text evidence="4">The sequence shown here is derived from an EMBL/GenBank/DDBJ whole genome shotgun (WGS) entry which is preliminary data.</text>
</comment>
<dbReference type="InterPro" id="IPR000792">
    <property type="entry name" value="Tscrpt_reg_LuxR_C"/>
</dbReference>
<proteinExistence type="predicted"/>
<dbReference type="PROSITE" id="PS50043">
    <property type="entry name" value="HTH_LUXR_2"/>
    <property type="match status" value="1"/>
</dbReference>
<sequence>METGAVRGRARPEHQLVGRGVEQDQLRQLLAGGAEGHPAAAVLHGEAGVGKTRLLREVCGDPDLLVLWGSCVHFGGASVPYAPIIGVLQDWLASADAAERADVLADADELGSLLPGLGGSRSFLPGRLVPVVDLVINRIADRHRVVVVVDDLHWADVASLDVLAYLITGLRGQRLTVLGTCRDEDRVAGHPVHNWLADMRRMPSFEEIHLERLGPADTGAQLADLLGRPPDVDLVAQVQARSGGNPYLTELLVADLSGTEADLPTSVPEGLRDALLGAWHRLSDPARQLVRVLAVGGRPTSLDVLAAVASRHGVPSAELPSCVTEAQQRGVLAAGPADPCWFRHPLLAEVLYDGLPYGEGPRIHAGYVDVLEARSTDAAAADLAVHSQRAGRIDDAYRWSQVAAEYAEDLRAPAEQAIQLVRMCDLWEQASSELRGVAADRTALHRRAAAVCLRVGRIDKAVELVSEVLGRTHEPLVAAGLLVDRSMMRWLRTEPIATVAVDIQEAFELSSGFPESAEHARVLGALAWAEHKRDLPIAIVHADEAVRIARAAGSDRALAAALGDRCTVVAVTAPEQALADGQEAEQLALPIGAMVEWLMAVVWQVHALKSLGQRAVATDVALRAHAEVVAPGRDLFGYFLAYLGAGGLLEAGRWRECDEILRAGLAVRCSNIAGAGIRLTAARLAVRRGRPVEGRQHLDRALELIAEDFDGIRDSLAAGGADVLLAEGKPQEAVDWLRIRLTGTDAAPDPEDDDGLALYANAAAELAQAARDAGDPGGAAQAVKGLDDVLDGWPWKPFTRHQTESAAHSMWRALFYAEVARCRGDADQAARWEEAIDACAAAEAPWHRAVCQWRYAEAAIAAGQPPVIVAGVLRDARRCADELGAQPLLGSIESLARRARITLREPAKIVVPDQEQTVLSALTPREREILAFLVTGRSNGEIAKDLVISDKTVSVHVSSILRKTGTATRFEAAALAERLGGPG</sequence>
<accession>A0A4R0J0Y5</accession>
<dbReference type="AlphaFoldDB" id="A0A4R0J0Y5"/>
<name>A0A4R0J0Y5_9ACTN</name>
<feature type="domain" description="HTH luxR-type" evidence="3">
    <location>
        <begin position="915"/>
        <end position="980"/>
    </location>
</feature>
<dbReference type="Pfam" id="PF00196">
    <property type="entry name" value="GerE"/>
    <property type="match status" value="1"/>
</dbReference>
<dbReference type="EMBL" id="SJKC01000002">
    <property type="protein sequence ID" value="TCC37756.1"/>
    <property type="molecule type" value="Genomic_DNA"/>
</dbReference>
<dbReference type="GO" id="GO:0003677">
    <property type="term" value="F:DNA binding"/>
    <property type="evidence" value="ECO:0007669"/>
    <property type="project" value="InterPro"/>
</dbReference>
<evidence type="ECO:0000313" key="5">
    <source>
        <dbReference type="Proteomes" id="UP000294225"/>
    </source>
</evidence>
<evidence type="ECO:0000259" key="3">
    <source>
        <dbReference type="PROSITE" id="PS50043"/>
    </source>
</evidence>
<organism evidence="4 5">
    <name type="scientific">Kribbella speibonae</name>
    <dbReference type="NCBI Taxonomy" id="1572660"/>
    <lineage>
        <taxon>Bacteria</taxon>
        <taxon>Bacillati</taxon>
        <taxon>Actinomycetota</taxon>
        <taxon>Actinomycetes</taxon>
        <taxon>Propionibacteriales</taxon>
        <taxon>Kribbellaceae</taxon>
        <taxon>Kribbella</taxon>
    </lineage>
</organism>
<dbReference type="SMART" id="SM00421">
    <property type="entry name" value="HTH_LUXR"/>
    <property type="match status" value="1"/>
</dbReference>
<evidence type="ECO:0000313" key="4">
    <source>
        <dbReference type="EMBL" id="TCC37756.1"/>
    </source>
</evidence>
<dbReference type="InterPro" id="IPR041664">
    <property type="entry name" value="AAA_16"/>
</dbReference>
<gene>
    <name evidence="4" type="ORF">E0H92_14810</name>
</gene>
<dbReference type="PROSITE" id="PS00622">
    <property type="entry name" value="HTH_LUXR_1"/>
    <property type="match status" value="1"/>
</dbReference>
<dbReference type="SUPFAM" id="SSF52540">
    <property type="entry name" value="P-loop containing nucleoside triphosphate hydrolases"/>
    <property type="match status" value="1"/>
</dbReference>
<dbReference type="InterPro" id="IPR036388">
    <property type="entry name" value="WH-like_DNA-bd_sf"/>
</dbReference>
<dbReference type="PANTHER" id="PTHR16305:SF35">
    <property type="entry name" value="TRANSCRIPTIONAL ACTIVATOR DOMAIN"/>
    <property type="match status" value="1"/>
</dbReference>